<dbReference type="EMBL" id="VSSQ01092101">
    <property type="protein sequence ID" value="MPN37444.1"/>
    <property type="molecule type" value="Genomic_DNA"/>
</dbReference>
<protein>
    <submittedName>
        <fullName evidence="1">Uncharacterized protein</fullName>
    </submittedName>
</protein>
<name>A0A645HMW1_9ZZZZ</name>
<reference evidence="1" key="1">
    <citation type="submission" date="2019-08" db="EMBL/GenBank/DDBJ databases">
        <authorList>
            <person name="Kucharzyk K."/>
            <person name="Murdoch R.W."/>
            <person name="Higgins S."/>
            <person name="Loffler F."/>
        </authorList>
    </citation>
    <scope>NUCLEOTIDE SEQUENCE</scope>
</reference>
<accession>A0A645HMW1</accession>
<sequence length="128" mass="14302">MKQAVSLLLGEHCSRFIQHQQFDALGHRGRFLAQFPGDFGELLVSNRHLGDHHLRIKRNIEPSDGTLGNLFHLASVKNVHSLPEHFGEPRILQRFPIKQDVLGSSEIGQQGKLLVHHTDTCSQSINGG</sequence>
<comment type="caution">
    <text evidence="1">The sequence shown here is derived from an EMBL/GenBank/DDBJ whole genome shotgun (WGS) entry which is preliminary data.</text>
</comment>
<proteinExistence type="predicted"/>
<gene>
    <name evidence="1" type="ORF">SDC9_184962</name>
</gene>
<dbReference type="AlphaFoldDB" id="A0A645HMW1"/>
<organism evidence="1">
    <name type="scientific">bioreactor metagenome</name>
    <dbReference type="NCBI Taxonomy" id="1076179"/>
    <lineage>
        <taxon>unclassified sequences</taxon>
        <taxon>metagenomes</taxon>
        <taxon>ecological metagenomes</taxon>
    </lineage>
</organism>
<evidence type="ECO:0000313" key="1">
    <source>
        <dbReference type="EMBL" id="MPN37444.1"/>
    </source>
</evidence>